<sequence>MSAPNNAPFSGVAEDLKGRAACYKQDWDHGFRSGFRILAPTLYIFFASAVPVIAFGEQLSKDTDGALTTVETLASTAICGIIHSIIGGQPLLIVGVAEPTIIMYTYIYNFAKNQPNLGEKMFLPWAGWVCIWTAVLLFLMAMFNAAVILNRFTRFAGELFGMLITVLFMQEAIKGMLGEFSAPEGKDQSQPIFQFQWLYVNGLLGIIFSMGVLYTSLASRDARSSLYGTGWQRSLIADYGVPMMVILWTALSYALPSKIPSGVPRRLFTPLPWEPKSLQHWTVAKDLFSVPPAYIFLAIVPAAMVAGLYFFDHSVASQMAQQKEFNLKNPSAYHYDILILSLTTLICGLLGIPPSNGVLPQSPMHTRSLAVLKRQLLRKKMVQTAKEGMMNNATSSEVYGKMQEVFINMDSGGDSVSTNKELKDLKDAIIPEGDGAGTVSEVFDPEKHVDAYLPVRVNEQRISNLLQSLLVAGCIGVTPLIQRIPTSVLWGYFAYMSIDSVPGNQFWERIQLLFITPQRRYKVLEGAHASFMETVPFDKIYAFTLFQLFYLMLVFGMTWIPVAGILFPLLFFFLVVIRQYFIPNFFNPRHLRELDAAEYEELEGFTPVPSECEDESVRSRDAQPEYASEILEEFTTHRGELKRRNSSFRSNSLHKLNSVKMTREFSRAPSRAPRFMEALEEASLPHLEAGDDSSPTMRPRGSSSSPTSRPAAPPPPHGDDEELKRVEARVDVGAGG</sequence>
<feature type="domain" description="Bicarbonate transporter-like transmembrane" evidence="10">
    <location>
        <begin position="203"/>
        <end position="375"/>
    </location>
</feature>
<comment type="similarity">
    <text evidence="2">Belongs to the anion exchanger (TC 2.A.31.3) family.</text>
</comment>
<evidence type="ECO:0000256" key="8">
    <source>
        <dbReference type="SAM" id="MobiDB-lite"/>
    </source>
</evidence>
<evidence type="ECO:0000256" key="5">
    <source>
        <dbReference type="ARBA" id="ARBA00022692"/>
    </source>
</evidence>
<dbReference type="GO" id="GO:0050801">
    <property type="term" value="P:monoatomic ion homeostasis"/>
    <property type="evidence" value="ECO:0007669"/>
    <property type="project" value="TreeGrafter"/>
</dbReference>
<evidence type="ECO:0000256" key="2">
    <source>
        <dbReference type="ARBA" id="ARBA00006262"/>
    </source>
</evidence>
<evidence type="ECO:0000259" key="10">
    <source>
        <dbReference type="Pfam" id="PF00955"/>
    </source>
</evidence>
<dbReference type="AlphaFoldDB" id="A0AAQ3UQD0"/>
<keyword evidence="7 9" id="KW-0472">Membrane</keyword>
<feature type="transmembrane region" description="Helical" evidence="9">
    <location>
        <begin position="125"/>
        <end position="147"/>
    </location>
</feature>
<organism evidence="11 12">
    <name type="scientific">Paspalum notatum var. saurae</name>
    <dbReference type="NCBI Taxonomy" id="547442"/>
    <lineage>
        <taxon>Eukaryota</taxon>
        <taxon>Viridiplantae</taxon>
        <taxon>Streptophyta</taxon>
        <taxon>Embryophyta</taxon>
        <taxon>Tracheophyta</taxon>
        <taxon>Spermatophyta</taxon>
        <taxon>Magnoliopsida</taxon>
        <taxon>Liliopsida</taxon>
        <taxon>Poales</taxon>
        <taxon>Poaceae</taxon>
        <taxon>PACMAD clade</taxon>
        <taxon>Panicoideae</taxon>
        <taxon>Andropogonodae</taxon>
        <taxon>Paspaleae</taxon>
        <taxon>Paspalinae</taxon>
        <taxon>Paspalum</taxon>
    </lineage>
</organism>
<feature type="transmembrane region" description="Helical" evidence="9">
    <location>
        <begin position="159"/>
        <end position="177"/>
    </location>
</feature>
<dbReference type="GO" id="GO:0005452">
    <property type="term" value="F:solute:inorganic anion antiporter activity"/>
    <property type="evidence" value="ECO:0007669"/>
    <property type="project" value="InterPro"/>
</dbReference>
<keyword evidence="3" id="KW-0813">Transport</keyword>
<dbReference type="Pfam" id="PF00955">
    <property type="entry name" value="HCO3_cotransp"/>
    <property type="match status" value="3"/>
</dbReference>
<dbReference type="InterPro" id="IPR003020">
    <property type="entry name" value="HCO3_transpt_euk"/>
</dbReference>
<feature type="domain" description="Bicarbonate transporter-like transmembrane" evidence="10">
    <location>
        <begin position="8"/>
        <end position="182"/>
    </location>
</feature>
<protein>
    <recommendedName>
        <fullName evidence="10">Bicarbonate transporter-like transmembrane domain-containing protein</fullName>
    </recommendedName>
</protein>
<evidence type="ECO:0000313" key="12">
    <source>
        <dbReference type="Proteomes" id="UP001341281"/>
    </source>
</evidence>
<dbReference type="Gene3D" id="1.10.287.570">
    <property type="entry name" value="Helical hairpin bin"/>
    <property type="match status" value="1"/>
</dbReference>
<dbReference type="GO" id="GO:0006820">
    <property type="term" value="P:monoatomic anion transport"/>
    <property type="evidence" value="ECO:0007669"/>
    <property type="project" value="InterPro"/>
</dbReference>
<feature type="transmembrane region" description="Helical" evidence="9">
    <location>
        <begin position="67"/>
        <end position="86"/>
    </location>
</feature>
<dbReference type="PANTHER" id="PTHR11453:SF31">
    <property type="entry name" value="BORON TRANSPORTER"/>
    <property type="match status" value="1"/>
</dbReference>
<evidence type="ECO:0000256" key="4">
    <source>
        <dbReference type="ARBA" id="ARBA00022681"/>
    </source>
</evidence>
<gene>
    <name evidence="11" type="ORF">U9M48_042354</name>
</gene>
<dbReference type="EMBL" id="CP144754">
    <property type="protein sequence ID" value="WVZ96753.1"/>
    <property type="molecule type" value="Genomic_DNA"/>
</dbReference>
<feature type="transmembrane region" description="Helical" evidence="9">
    <location>
        <begin position="293"/>
        <end position="311"/>
    </location>
</feature>
<name>A0AAQ3UQD0_PASNO</name>
<feature type="region of interest" description="Disordered" evidence="8">
    <location>
        <begin position="676"/>
        <end position="724"/>
    </location>
</feature>
<feature type="transmembrane region" description="Helical" evidence="9">
    <location>
        <begin position="37"/>
        <end position="55"/>
    </location>
</feature>
<feature type="compositionally biased region" description="Low complexity" evidence="8">
    <location>
        <begin position="693"/>
        <end position="710"/>
    </location>
</feature>
<evidence type="ECO:0000256" key="9">
    <source>
        <dbReference type="SAM" id="Phobius"/>
    </source>
</evidence>
<keyword evidence="6 9" id="KW-1133">Transmembrane helix</keyword>
<keyword evidence="4" id="KW-0406">Ion transport</keyword>
<feature type="domain" description="Bicarbonate transporter-like transmembrane" evidence="10">
    <location>
        <begin position="455"/>
        <end position="597"/>
    </location>
</feature>
<feature type="transmembrane region" description="Helical" evidence="9">
    <location>
        <begin position="332"/>
        <end position="352"/>
    </location>
</feature>
<feature type="transmembrane region" description="Helical" evidence="9">
    <location>
        <begin position="565"/>
        <end position="582"/>
    </location>
</feature>
<accession>A0AAQ3UQD0</accession>
<evidence type="ECO:0000256" key="3">
    <source>
        <dbReference type="ARBA" id="ARBA00022448"/>
    </source>
</evidence>
<proteinExistence type="inferred from homology"/>
<feature type="transmembrane region" description="Helical" evidence="9">
    <location>
        <begin position="197"/>
        <end position="215"/>
    </location>
</feature>
<keyword evidence="12" id="KW-1185">Reference proteome</keyword>
<reference evidence="11 12" key="1">
    <citation type="submission" date="2024-02" db="EMBL/GenBank/DDBJ databases">
        <title>High-quality chromosome-scale genome assembly of Pensacola bahiagrass (Paspalum notatum Flugge var. saurae).</title>
        <authorList>
            <person name="Vega J.M."/>
            <person name="Podio M."/>
            <person name="Orjuela J."/>
            <person name="Siena L.A."/>
            <person name="Pessino S.C."/>
            <person name="Combes M.C."/>
            <person name="Mariac C."/>
            <person name="Albertini E."/>
            <person name="Pupilli F."/>
            <person name="Ortiz J.P.A."/>
            <person name="Leblanc O."/>
        </authorList>
    </citation>
    <scope>NUCLEOTIDE SEQUENCE [LARGE SCALE GENOMIC DNA]</scope>
    <source>
        <strain evidence="11">R1</strain>
        <tissue evidence="11">Leaf</tissue>
    </source>
</reference>
<evidence type="ECO:0000256" key="6">
    <source>
        <dbReference type="ARBA" id="ARBA00022989"/>
    </source>
</evidence>
<dbReference type="Proteomes" id="UP001341281">
    <property type="component" value="Chromosome 10"/>
</dbReference>
<feature type="transmembrane region" description="Helical" evidence="9">
    <location>
        <begin position="236"/>
        <end position="255"/>
    </location>
</feature>
<evidence type="ECO:0000256" key="7">
    <source>
        <dbReference type="ARBA" id="ARBA00023136"/>
    </source>
</evidence>
<dbReference type="PANTHER" id="PTHR11453">
    <property type="entry name" value="ANION EXCHANGE PROTEIN"/>
    <property type="match status" value="1"/>
</dbReference>
<dbReference type="FunFam" id="1.10.287.570:FF:000004">
    <property type="entry name" value="probable boron transporter 2"/>
    <property type="match status" value="1"/>
</dbReference>
<keyword evidence="4" id="KW-0039">Anion exchange</keyword>
<comment type="subcellular location">
    <subcellularLocation>
        <location evidence="1">Membrane</location>
        <topology evidence="1">Multi-pass membrane protein</topology>
    </subcellularLocation>
</comment>
<dbReference type="GO" id="GO:0005886">
    <property type="term" value="C:plasma membrane"/>
    <property type="evidence" value="ECO:0007669"/>
    <property type="project" value="UniProtKB-ARBA"/>
</dbReference>
<evidence type="ECO:0000256" key="1">
    <source>
        <dbReference type="ARBA" id="ARBA00004141"/>
    </source>
</evidence>
<keyword evidence="5 9" id="KW-0812">Transmembrane</keyword>
<dbReference type="InterPro" id="IPR011531">
    <property type="entry name" value="HCO3_transpt-like_TM_dom"/>
</dbReference>
<evidence type="ECO:0000313" key="11">
    <source>
        <dbReference type="EMBL" id="WVZ96753.1"/>
    </source>
</evidence>